<name>A0A0D7E3Z3_STUST</name>
<evidence type="ECO:0000313" key="2">
    <source>
        <dbReference type="Proteomes" id="UP000032439"/>
    </source>
</evidence>
<gene>
    <name evidence="1" type="ORF">LO50_12730</name>
</gene>
<evidence type="ECO:0000313" key="1">
    <source>
        <dbReference type="EMBL" id="KIZ35604.1"/>
    </source>
</evidence>
<accession>A0A0D7E3Z3</accession>
<dbReference type="RefSeq" id="WP_044315234.1">
    <property type="nucleotide sequence ID" value="NZ_JBITTV010000015.1"/>
</dbReference>
<organism evidence="1 2">
    <name type="scientific">Stutzerimonas stutzeri</name>
    <name type="common">Pseudomonas stutzeri</name>
    <dbReference type="NCBI Taxonomy" id="316"/>
    <lineage>
        <taxon>Bacteria</taxon>
        <taxon>Pseudomonadati</taxon>
        <taxon>Pseudomonadota</taxon>
        <taxon>Gammaproteobacteria</taxon>
        <taxon>Pseudomonadales</taxon>
        <taxon>Pseudomonadaceae</taxon>
        <taxon>Stutzerimonas</taxon>
    </lineage>
</organism>
<sequence length="111" mass="12617">MLTRHQKLRLVDALLERYPDEVITGYVVNARIVSACLVGAVYQTWGYAQGERLISEAIAQIIQYERRWLIKTTEGDCFVIVSFAPGGRRSLLHLTALFETAALAHSRWCLH</sequence>
<dbReference type="PATRIC" id="fig|316.110.peg.282"/>
<proteinExistence type="predicted"/>
<dbReference type="EMBL" id="JXXD01000115">
    <property type="protein sequence ID" value="KIZ35604.1"/>
    <property type="molecule type" value="Genomic_DNA"/>
</dbReference>
<reference evidence="1 2" key="1">
    <citation type="submission" date="2014-11" db="EMBL/GenBank/DDBJ databases">
        <title>Genomics and ecophysiology of heterotrophic nitrogen fixing bacteria isolated from estuarine surface water.</title>
        <authorList>
            <person name="Bentzon-Tilia M."/>
            <person name="Severin I."/>
            <person name="Hansen L.H."/>
            <person name="Riemann L."/>
        </authorList>
    </citation>
    <scope>NUCLEOTIDE SEQUENCE [LARGE SCALE GENOMIC DNA]</scope>
    <source>
        <strain evidence="1 2">BAL361</strain>
    </source>
</reference>
<comment type="caution">
    <text evidence="1">The sequence shown here is derived from an EMBL/GenBank/DDBJ whole genome shotgun (WGS) entry which is preliminary data.</text>
</comment>
<protein>
    <submittedName>
        <fullName evidence="1">Uncharacterized protein</fullName>
    </submittedName>
</protein>
<dbReference type="Proteomes" id="UP000032439">
    <property type="component" value="Unassembled WGS sequence"/>
</dbReference>
<dbReference type="AlphaFoldDB" id="A0A0D7E3Z3"/>